<reference evidence="2" key="1">
    <citation type="submission" date="2017-01" db="EMBL/GenBank/DDBJ databases">
        <authorList>
            <person name="Assis F.L."/>
            <person name="Abrahao J.S."/>
            <person name="Silva L."/>
            <person name="Khalil J.B."/>
            <person name="Rodrigues R."/>
            <person name="Silva L.S."/>
            <person name="Arantes T."/>
            <person name="Boratto P."/>
            <person name="Andrade M."/>
            <person name="Kroon E.G."/>
            <person name="Ribeiro B."/>
            <person name="Bergier I."/>
            <person name="Seligmann H."/>
            <person name="Ghigo E."/>
            <person name="Colson P."/>
            <person name="Levasseur A."/>
            <person name="Raoult D."/>
            <person name="Scola B.L."/>
        </authorList>
    </citation>
    <scope>NUCLEOTIDE SEQUENCE</scope>
    <source>
        <strain evidence="2">Soda lake</strain>
    </source>
</reference>
<dbReference type="SUPFAM" id="SSF102875">
    <property type="entry name" value="Chromosomal protein MC1"/>
    <property type="match status" value="1"/>
</dbReference>
<dbReference type="Gene3D" id="3.10.470.10">
    <property type="entry name" value="Chromosomal protein MC1"/>
    <property type="match status" value="1"/>
</dbReference>
<name>A0A6N1NVT7_9VIRU</name>
<protein>
    <submittedName>
        <fullName evidence="2">Uncharacterized protein</fullName>
    </submittedName>
</protein>
<dbReference type="InterPro" id="IPR036620">
    <property type="entry name" value="MC1_sf"/>
</dbReference>
<dbReference type="RefSeq" id="YP_010782202.1">
    <property type="nucleotide sequence ID" value="NC_075039.1"/>
</dbReference>
<feature type="region of interest" description="Disordered" evidence="1">
    <location>
        <begin position="1"/>
        <end position="108"/>
    </location>
</feature>
<dbReference type="GeneID" id="80518966"/>
<organism evidence="2">
    <name type="scientific">Tupanvirus soda lake</name>
    <dbReference type="NCBI Taxonomy" id="2126985"/>
    <lineage>
        <taxon>Viruses</taxon>
        <taxon>Varidnaviria</taxon>
        <taxon>Bamfordvirae</taxon>
        <taxon>Nucleocytoviricota</taxon>
        <taxon>Megaviricetes</taxon>
        <taxon>Imitervirales</taxon>
        <taxon>Mimiviridae</taxon>
        <taxon>Megamimivirinae</taxon>
        <taxon>Tupanvirus</taxon>
        <taxon>Tupanvirus salinum</taxon>
    </lineage>
</organism>
<evidence type="ECO:0000313" key="2">
    <source>
        <dbReference type="EMBL" id="QKU35536.1"/>
    </source>
</evidence>
<feature type="region of interest" description="Disordered" evidence="1">
    <location>
        <begin position="141"/>
        <end position="292"/>
    </location>
</feature>
<accession>A0A6N1NVT7</accession>
<dbReference type="KEGG" id="vg:80518966"/>
<feature type="compositionally biased region" description="Low complexity" evidence="1">
    <location>
        <begin position="228"/>
        <end position="250"/>
    </location>
</feature>
<dbReference type="EMBL" id="KY523104">
    <property type="protein sequence ID" value="QKU35536.1"/>
    <property type="molecule type" value="Genomic_DNA"/>
</dbReference>
<reference evidence="2" key="2">
    <citation type="journal article" date="2018" name="Nat. Commun.">
        <title>Tailed giant Tupanvirus possesses the most complete translational apparatus of the known virosphere.</title>
        <authorList>
            <person name="Abrahao J."/>
            <person name="Silva L."/>
            <person name="Silva L.S."/>
            <person name="Khalil J.Y.B."/>
            <person name="Rodrigues R."/>
            <person name="Arantes T."/>
            <person name="Assis F."/>
            <person name="Boratto P."/>
            <person name="Andrade M."/>
            <person name="Kroon E.G."/>
            <person name="Ribeiro B."/>
            <person name="Bergier I."/>
            <person name="Seligmann H."/>
            <person name="Ghigo E."/>
            <person name="Colson P."/>
            <person name="Levasseur A."/>
            <person name="Kroemer G."/>
            <person name="Raoult D."/>
            <person name="La Scola B."/>
        </authorList>
    </citation>
    <scope>NUCLEOTIDE SEQUENCE [LARGE SCALE GENOMIC DNA]</scope>
    <source>
        <strain evidence="2">Soda lake</strain>
    </source>
</reference>
<feature type="compositionally biased region" description="Acidic residues" evidence="1">
    <location>
        <begin position="14"/>
        <end position="28"/>
    </location>
</feature>
<proteinExistence type="predicted"/>
<feature type="compositionally biased region" description="Low complexity" evidence="1">
    <location>
        <begin position="263"/>
        <end position="292"/>
    </location>
</feature>
<feature type="compositionally biased region" description="Basic and acidic residues" evidence="1">
    <location>
        <begin position="97"/>
        <end position="108"/>
    </location>
</feature>
<evidence type="ECO:0000256" key="1">
    <source>
        <dbReference type="SAM" id="MobiDB-lite"/>
    </source>
</evidence>
<sequence length="292" mass="30749">MSNRGRKNTKVEEVQSDVEENVESDVEVSEEKPQKNTKGGAKGKSAPAKGKAAPAKSASKGKSAPAKGAAKGKAAPAKGKKQTGGSKTVKKGNSKATTKEEGKERYFKLIDAKTGRSYGRYTGDTPKQAASKGFTKMLQKLKSEGKNPPKQSTIYLRESTRGSARKVYGYEASRQKLPEPQQLEIKDKETGETKVIVYHFRNKIKKVPVPEQIGGAKSARSTKKNATSKRGSNVSGSKKGSTGKSQGNKKAAPAKSGNKKTPAKSAGGSKKGSSGKSTSAKKGQSAKASSSR</sequence>
<dbReference type="GO" id="GO:0042262">
    <property type="term" value="P:DNA protection"/>
    <property type="evidence" value="ECO:0007669"/>
    <property type="project" value="InterPro"/>
</dbReference>
<feature type="compositionally biased region" description="Low complexity" evidence="1">
    <location>
        <begin position="43"/>
        <end position="77"/>
    </location>
</feature>